<evidence type="ECO:0000259" key="12">
    <source>
        <dbReference type="Pfam" id="PF08263"/>
    </source>
</evidence>
<evidence type="ECO:0000256" key="9">
    <source>
        <dbReference type="ARBA" id="ARBA00023136"/>
    </source>
</evidence>
<dbReference type="SUPFAM" id="SSF52058">
    <property type="entry name" value="L domain-like"/>
    <property type="match status" value="1"/>
</dbReference>
<dbReference type="Pfam" id="PF00560">
    <property type="entry name" value="LRR_1"/>
    <property type="match status" value="2"/>
</dbReference>
<dbReference type="AlphaFoldDB" id="A0AAV8U811"/>
<evidence type="ECO:0000256" key="2">
    <source>
        <dbReference type="ARBA" id="ARBA00004370"/>
    </source>
</evidence>
<dbReference type="Pfam" id="PF08263">
    <property type="entry name" value="LRRNT_2"/>
    <property type="match status" value="1"/>
</dbReference>
<dbReference type="PANTHER" id="PTHR48009">
    <property type="entry name" value="LEUCINE-RICH REPEAT (LRR) FAMILY PROTEIN"/>
    <property type="match status" value="1"/>
</dbReference>
<keyword evidence="7" id="KW-0677">Repeat</keyword>
<keyword evidence="3" id="KW-0134">Cell wall</keyword>
<evidence type="ECO:0000256" key="5">
    <source>
        <dbReference type="ARBA" id="ARBA00022692"/>
    </source>
</evidence>
<dbReference type="PANTHER" id="PTHR48009:SF1">
    <property type="entry name" value="LEUCINE-RICH REPEAT (LRR) FAMILY PROTEIN"/>
    <property type="match status" value="1"/>
</dbReference>
<keyword evidence="3" id="KW-0964">Secreted</keyword>
<comment type="subcellular location">
    <subcellularLocation>
        <location evidence="2">Membrane</location>
    </subcellularLocation>
    <subcellularLocation>
        <location evidence="1">Secreted</location>
        <location evidence="1">Cell wall</location>
    </subcellularLocation>
</comment>
<evidence type="ECO:0000256" key="3">
    <source>
        <dbReference type="ARBA" id="ARBA00022512"/>
    </source>
</evidence>
<organism evidence="13 14">
    <name type="scientific">Erythroxylum novogranatense</name>
    <dbReference type="NCBI Taxonomy" id="1862640"/>
    <lineage>
        <taxon>Eukaryota</taxon>
        <taxon>Viridiplantae</taxon>
        <taxon>Streptophyta</taxon>
        <taxon>Embryophyta</taxon>
        <taxon>Tracheophyta</taxon>
        <taxon>Spermatophyta</taxon>
        <taxon>Magnoliopsida</taxon>
        <taxon>eudicotyledons</taxon>
        <taxon>Gunneridae</taxon>
        <taxon>Pentapetalae</taxon>
        <taxon>rosids</taxon>
        <taxon>fabids</taxon>
        <taxon>Malpighiales</taxon>
        <taxon>Erythroxylaceae</taxon>
        <taxon>Erythroxylum</taxon>
    </lineage>
</organism>
<dbReference type="InterPro" id="IPR032675">
    <property type="entry name" value="LRR_dom_sf"/>
</dbReference>
<comment type="similarity">
    <text evidence="10">Belongs to the polygalacturonase-inhibiting protein family.</text>
</comment>
<dbReference type="Pfam" id="PF13855">
    <property type="entry name" value="LRR_8"/>
    <property type="match status" value="1"/>
</dbReference>
<feature type="domain" description="Leucine-rich repeat-containing N-terminal plant-type" evidence="12">
    <location>
        <begin position="29"/>
        <end position="71"/>
    </location>
</feature>
<keyword evidence="8" id="KW-1133">Transmembrane helix</keyword>
<accession>A0AAV8U811</accession>
<keyword evidence="9" id="KW-0472">Membrane</keyword>
<evidence type="ECO:0000256" key="7">
    <source>
        <dbReference type="ARBA" id="ARBA00022737"/>
    </source>
</evidence>
<reference evidence="13 14" key="1">
    <citation type="submission" date="2021-09" db="EMBL/GenBank/DDBJ databases">
        <title>Genomic insights and catalytic innovation underlie evolution of tropane alkaloids biosynthesis.</title>
        <authorList>
            <person name="Wang Y.-J."/>
            <person name="Tian T."/>
            <person name="Huang J.-P."/>
            <person name="Huang S.-X."/>
        </authorList>
    </citation>
    <scope>NUCLEOTIDE SEQUENCE [LARGE SCALE GENOMIC DNA]</scope>
    <source>
        <strain evidence="13">KIB-2018</strain>
        <tissue evidence="13">Leaf</tissue>
    </source>
</reference>
<evidence type="ECO:0000256" key="8">
    <source>
        <dbReference type="ARBA" id="ARBA00022989"/>
    </source>
</evidence>
<dbReference type="Proteomes" id="UP001159364">
    <property type="component" value="Linkage Group LG01"/>
</dbReference>
<name>A0AAV8U811_9ROSI</name>
<dbReference type="PROSITE" id="PS51450">
    <property type="entry name" value="LRR"/>
    <property type="match status" value="1"/>
</dbReference>
<evidence type="ECO:0000313" key="14">
    <source>
        <dbReference type="Proteomes" id="UP001159364"/>
    </source>
</evidence>
<evidence type="ECO:0000256" key="11">
    <source>
        <dbReference type="SAM" id="SignalP"/>
    </source>
</evidence>
<evidence type="ECO:0000256" key="6">
    <source>
        <dbReference type="ARBA" id="ARBA00022729"/>
    </source>
</evidence>
<keyword evidence="4" id="KW-0433">Leucine-rich repeat</keyword>
<keyword evidence="6 11" id="KW-0732">Signal</keyword>
<proteinExistence type="inferred from homology"/>
<protein>
    <recommendedName>
        <fullName evidence="12">Leucine-rich repeat-containing N-terminal plant-type domain-containing protein</fullName>
    </recommendedName>
</protein>
<dbReference type="FunFam" id="3.80.10.10:FF:000400">
    <property type="entry name" value="Nuclear pore complex protein NUP107"/>
    <property type="match status" value="1"/>
</dbReference>
<sequence length="414" mass="43851">MANPRTLLLLFLLHLLVPPSPSHLTISRPDLAALASVKNSLTDIPGTLFFSTWNFSSSHDPCYCFSGVTCSFNRVTTLTLGTGLSGSPGLSGSLSPSISNLARLTQLILYPGFVTGPIPPQLGRLSNLRVLSLTNNRLTGPIPASLSSLRKLHTLDLSNNQLTGSIPPSIFSLPELKVLILASNSLSGKLPWRLSAELLHLDLRSNKLTGGLPLELPSSIRYLSVSNNNMWGPLNGLLSLSSGSEVSELVYLDLSMNQFSGTIPSSLFNPTLTSLFLQRNNFSGGLPTSPSPVAYGEGSIVDLSHNLIGGEITPALARVESLFLNNNHLIGNVPPEYVKSVCRGSTRTLYLQHNFITGFPLEDGLSLPATVALCLSYNCMATSVGLAGCPAGAGGSSSRPASQCAVFNNESTVH</sequence>
<feature type="signal peptide" evidence="11">
    <location>
        <begin position="1"/>
        <end position="22"/>
    </location>
</feature>
<evidence type="ECO:0000256" key="10">
    <source>
        <dbReference type="ARBA" id="ARBA00038043"/>
    </source>
</evidence>
<dbReference type="Gene3D" id="3.80.10.10">
    <property type="entry name" value="Ribonuclease Inhibitor"/>
    <property type="match status" value="3"/>
</dbReference>
<evidence type="ECO:0000256" key="1">
    <source>
        <dbReference type="ARBA" id="ARBA00004191"/>
    </source>
</evidence>
<dbReference type="SMART" id="SM00369">
    <property type="entry name" value="LRR_TYP"/>
    <property type="match status" value="3"/>
</dbReference>
<keyword evidence="14" id="KW-1185">Reference proteome</keyword>
<evidence type="ECO:0000256" key="4">
    <source>
        <dbReference type="ARBA" id="ARBA00022614"/>
    </source>
</evidence>
<dbReference type="EMBL" id="JAIWQS010000001">
    <property type="protein sequence ID" value="KAJ8775420.1"/>
    <property type="molecule type" value="Genomic_DNA"/>
</dbReference>
<dbReference type="InterPro" id="IPR001611">
    <property type="entry name" value="Leu-rich_rpt"/>
</dbReference>
<keyword evidence="5" id="KW-0812">Transmembrane</keyword>
<dbReference type="PRINTS" id="PR00019">
    <property type="entry name" value="LEURICHRPT"/>
</dbReference>
<dbReference type="GO" id="GO:0016020">
    <property type="term" value="C:membrane"/>
    <property type="evidence" value="ECO:0007669"/>
    <property type="project" value="UniProtKB-SubCell"/>
</dbReference>
<dbReference type="InterPro" id="IPR003591">
    <property type="entry name" value="Leu-rich_rpt_typical-subtyp"/>
</dbReference>
<comment type="caution">
    <text evidence="13">The sequence shown here is derived from an EMBL/GenBank/DDBJ whole genome shotgun (WGS) entry which is preliminary data.</text>
</comment>
<gene>
    <name evidence="13" type="ORF">K2173_023185</name>
</gene>
<dbReference type="InterPro" id="IPR053213">
    <property type="entry name" value="RLP29"/>
</dbReference>
<feature type="chain" id="PRO_5043474054" description="Leucine-rich repeat-containing N-terminal plant-type domain-containing protein" evidence="11">
    <location>
        <begin position="23"/>
        <end position="414"/>
    </location>
</feature>
<evidence type="ECO:0000313" key="13">
    <source>
        <dbReference type="EMBL" id="KAJ8775420.1"/>
    </source>
</evidence>
<dbReference type="InterPro" id="IPR013210">
    <property type="entry name" value="LRR_N_plant-typ"/>
</dbReference>